<dbReference type="EMBL" id="NSCI01000019">
    <property type="protein sequence ID" value="RAW89817.1"/>
    <property type="molecule type" value="Genomic_DNA"/>
</dbReference>
<reference evidence="1 2" key="1">
    <citation type="journal article" date="2018" name="Int. J. Syst. Evol. Microbiol.">
        <title>Whole-genome-based revisit of Photorhabdus phylogeny: proposal for the elevation of most Photorhabdus subspecies to the species level and description of one novel species Photorhabdus bodei sp. nov., and one novel subspecies Photorhabdus laumondii subsp. clarkei subsp. nov.</title>
        <authorList>
            <person name="Machado R.A.R."/>
            <person name="Wuthrich D."/>
            <person name="Kuhnert P."/>
            <person name="Arce C.C.M."/>
            <person name="Thonen L."/>
            <person name="Ruiz C."/>
            <person name="Zhang X."/>
            <person name="Robert C.A.M."/>
            <person name="Karimi J."/>
            <person name="Kamali S."/>
            <person name="Ma J."/>
            <person name="Bruggmann R."/>
            <person name="Erb M."/>
        </authorList>
    </citation>
    <scope>NUCLEOTIDE SEQUENCE [LARGE SCALE GENOMIC DNA]</scope>
    <source>
        <strain evidence="1 2">BOJ-47</strain>
    </source>
</reference>
<accession>A0A329VET6</accession>
<evidence type="ECO:0008006" key="3">
    <source>
        <dbReference type="Google" id="ProtNLM"/>
    </source>
</evidence>
<sequence length="64" mass="7356">MIQQHSRLSDALWVIARELGLSSWVKLKAHVDALEQVRMASQIQNLAPDHELAILHILLRMVFN</sequence>
<dbReference type="Proteomes" id="UP000250870">
    <property type="component" value="Unassembled WGS sequence"/>
</dbReference>
<name>A0A329VET6_9GAMM</name>
<organism evidence="1 2">
    <name type="scientific">Photorhabdus laumondii subsp. clarkei</name>
    <dbReference type="NCBI Taxonomy" id="2029685"/>
    <lineage>
        <taxon>Bacteria</taxon>
        <taxon>Pseudomonadati</taxon>
        <taxon>Pseudomonadota</taxon>
        <taxon>Gammaproteobacteria</taxon>
        <taxon>Enterobacterales</taxon>
        <taxon>Morganellaceae</taxon>
        <taxon>Photorhabdus</taxon>
    </lineage>
</organism>
<gene>
    <name evidence="1" type="ORF">CKY01_14400</name>
</gene>
<dbReference type="AlphaFoldDB" id="A0A329VET6"/>
<dbReference type="RefSeq" id="WP_112895542.1">
    <property type="nucleotide sequence ID" value="NZ_CAWNWQ010000019.1"/>
</dbReference>
<evidence type="ECO:0000313" key="2">
    <source>
        <dbReference type="Proteomes" id="UP000250870"/>
    </source>
</evidence>
<evidence type="ECO:0000313" key="1">
    <source>
        <dbReference type="EMBL" id="RAW89817.1"/>
    </source>
</evidence>
<comment type="caution">
    <text evidence="1">The sequence shown here is derived from an EMBL/GenBank/DDBJ whole genome shotgun (WGS) entry which is preliminary data.</text>
</comment>
<proteinExistence type="predicted"/>
<protein>
    <recommendedName>
        <fullName evidence="3">DNA polymerase III subunit delta</fullName>
    </recommendedName>
</protein>
<dbReference type="GeneID" id="88806672"/>